<organism evidence="2 3">
    <name type="scientific">Mesorhabditis spiculigera</name>
    <dbReference type="NCBI Taxonomy" id="96644"/>
    <lineage>
        <taxon>Eukaryota</taxon>
        <taxon>Metazoa</taxon>
        <taxon>Ecdysozoa</taxon>
        <taxon>Nematoda</taxon>
        <taxon>Chromadorea</taxon>
        <taxon>Rhabditida</taxon>
        <taxon>Rhabditina</taxon>
        <taxon>Rhabditomorpha</taxon>
        <taxon>Rhabditoidea</taxon>
        <taxon>Rhabditidae</taxon>
        <taxon>Mesorhabditinae</taxon>
        <taxon>Mesorhabditis</taxon>
    </lineage>
</organism>
<feature type="region of interest" description="Disordered" evidence="1">
    <location>
        <begin position="81"/>
        <end position="135"/>
    </location>
</feature>
<feature type="compositionally biased region" description="Basic and acidic residues" evidence="1">
    <location>
        <begin position="114"/>
        <end position="123"/>
    </location>
</feature>
<reference evidence="2" key="1">
    <citation type="submission" date="2023-06" db="EMBL/GenBank/DDBJ databases">
        <authorList>
            <person name="Delattre M."/>
        </authorList>
    </citation>
    <scope>NUCLEOTIDE SEQUENCE</scope>
    <source>
        <strain evidence="2">AF72</strain>
    </source>
</reference>
<proteinExistence type="predicted"/>
<sequence>MTVYPIYNNLRGKGNPPPHATSISGTVHTQLVYCGACESVCVCVSATQQATIRLQEGRSYAGGARSPLSPHRLVWDLTSSVPSSSSAYDLPSGSGPSTKLLNQAPGLQTTPFDAADRRKERQQKNSGKSPVFRCR</sequence>
<evidence type="ECO:0000313" key="2">
    <source>
        <dbReference type="EMBL" id="CAJ0571553.1"/>
    </source>
</evidence>
<dbReference type="Proteomes" id="UP001177023">
    <property type="component" value="Unassembled WGS sequence"/>
</dbReference>
<feature type="non-terminal residue" evidence="2">
    <location>
        <position position="135"/>
    </location>
</feature>
<dbReference type="EMBL" id="CATQJA010002570">
    <property type="protein sequence ID" value="CAJ0571553.1"/>
    <property type="molecule type" value="Genomic_DNA"/>
</dbReference>
<protein>
    <submittedName>
        <fullName evidence="2">Uncharacterized protein</fullName>
    </submittedName>
</protein>
<gene>
    <name evidence="2" type="ORF">MSPICULIGERA_LOCUS9957</name>
</gene>
<keyword evidence="3" id="KW-1185">Reference proteome</keyword>
<comment type="caution">
    <text evidence="2">The sequence shown here is derived from an EMBL/GenBank/DDBJ whole genome shotgun (WGS) entry which is preliminary data.</text>
</comment>
<name>A0AA36CP53_9BILA</name>
<accession>A0AA36CP53</accession>
<dbReference type="AlphaFoldDB" id="A0AA36CP53"/>
<feature type="compositionally biased region" description="Polar residues" evidence="1">
    <location>
        <begin position="94"/>
        <end position="111"/>
    </location>
</feature>
<evidence type="ECO:0000313" key="3">
    <source>
        <dbReference type="Proteomes" id="UP001177023"/>
    </source>
</evidence>
<evidence type="ECO:0000256" key="1">
    <source>
        <dbReference type="SAM" id="MobiDB-lite"/>
    </source>
</evidence>